<protein>
    <submittedName>
        <fullName evidence="1">Uncharacterized protein</fullName>
    </submittedName>
</protein>
<evidence type="ECO:0000313" key="1">
    <source>
        <dbReference type="EMBL" id="OCX67662.1"/>
    </source>
</evidence>
<comment type="caution">
    <text evidence="1">The sequence shown here is derived from an EMBL/GenBank/DDBJ whole genome shotgun (WGS) entry which is preliminary data.</text>
</comment>
<accession>A0A1C2HV96</accession>
<dbReference type="EMBL" id="LWSA01000342">
    <property type="protein sequence ID" value="OCX67662.1"/>
    <property type="molecule type" value="Genomic_DNA"/>
</dbReference>
<evidence type="ECO:0000313" key="2">
    <source>
        <dbReference type="Proteomes" id="UP000094893"/>
    </source>
</evidence>
<organism evidence="1 2">
    <name type="scientific">Acidithiobacillus thiooxidans</name>
    <name type="common">Thiobacillus thiooxidans</name>
    <dbReference type="NCBI Taxonomy" id="930"/>
    <lineage>
        <taxon>Bacteria</taxon>
        <taxon>Pseudomonadati</taxon>
        <taxon>Pseudomonadota</taxon>
        <taxon>Acidithiobacillia</taxon>
        <taxon>Acidithiobacillales</taxon>
        <taxon>Acidithiobacillaceae</taxon>
        <taxon>Acidithiobacillus</taxon>
    </lineage>
</organism>
<gene>
    <name evidence="1" type="ORF">A6P07_19615</name>
</gene>
<sequence length="85" mass="9780">MQIRCIAWSMVQLLAETFTEDFPMTAIAPWRIATPVTAGLMAQWLHLHFLRVPFWTGYDPKSGKFQCPNPDFWADTDDPPRKKAA</sequence>
<dbReference type="eggNOG" id="COG3385">
    <property type="taxonomic scope" value="Bacteria"/>
</dbReference>
<dbReference type="Proteomes" id="UP000094893">
    <property type="component" value="Unassembled WGS sequence"/>
</dbReference>
<proteinExistence type="predicted"/>
<dbReference type="AlphaFoldDB" id="A0A1C2HV96"/>
<reference evidence="1 2" key="1">
    <citation type="journal article" date="2016" name="Int. J. Mol. Sci.">
        <title>Comparative genomics of the extreme acidophile Acidithiobacillus thiooxidans reveals intraspecific divergence and niche adaptation.</title>
        <authorList>
            <person name="Zhang X."/>
            <person name="Feng X."/>
            <person name="Tao J."/>
            <person name="Ma L."/>
            <person name="Xiao Y."/>
            <person name="Liang Y."/>
            <person name="Liu X."/>
            <person name="Yin H."/>
        </authorList>
    </citation>
    <scope>NUCLEOTIDE SEQUENCE [LARGE SCALE GENOMIC DNA]</scope>
    <source>
        <strain evidence="1 2">A02</strain>
    </source>
</reference>
<name>A0A1C2HV96_ACITH</name>